<dbReference type="InterPro" id="IPR036890">
    <property type="entry name" value="HATPase_C_sf"/>
</dbReference>
<reference evidence="4 5" key="1">
    <citation type="submission" date="2020-05" db="EMBL/GenBank/DDBJ databases">
        <title>Complete closed genome sequence of Defluviicoccus vanus.</title>
        <authorList>
            <person name="Bessarab I."/>
            <person name="Arumugam K."/>
            <person name="Maszenan A.M."/>
            <person name="Seviour R.J."/>
            <person name="Williams R.B."/>
        </authorList>
    </citation>
    <scope>NUCLEOTIDE SEQUENCE [LARGE SCALE GENOMIC DNA]</scope>
    <source>
        <strain evidence="4 5">Ben 114</strain>
    </source>
</reference>
<protein>
    <recommendedName>
        <fullName evidence="2">histidine kinase</fullName>
        <ecNumber evidence="2">2.7.13.3</ecNumber>
    </recommendedName>
</protein>
<dbReference type="PROSITE" id="PS50109">
    <property type="entry name" value="HIS_KIN"/>
    <property type="match status" value="1"/>
</dbReference>
<dbReference type="Gene3D" id="3.30.565.10">
    <property type="entry name" value="Histidine kinase-like ATPase, C-terminal domain"/>
    <property type="match status" value="1"/>
</dbReference>
<dbReference type="CDD" id="cd00075">
    <property type="entry name" value="HATPase"/>
    <property type="match status" value="1"/>
</dbReference>
<evidence type="ECO:0000313" key="5">
    <source>
        <dbReference type="Proteomes" id="UP000516369"/>
    </source>
</evidence>
<evidence type="ECO:0000259" key="3">
    <source>
        <dbReference type="PROSITE" id="PS50109"/>
    </source>
</evidence>
<dbReference type="PANTHER" id="PTHR45569">
    <property type="entry name" value="SENSOR PROTEIN KDPD"/>
    <property type="match status" value="1"/>
</dbReference>
<evidence type="ECO:0000256" key="2">
    <source>
        <dbReference type="ARBA" id="ARBA00012438"/>
    </source>
</evidence>
<name>A0A7H1N4U1_9PROT</name>
<comment type="catalytic activity">
    <reaction evidence="1">
        <text>ATP + protein L-histidine = ADP + protein N-phospho-L-histidine.</text>
        <dbReference type="EC" id="2.7.13.3"/>
    </reaction>
</comment>
<dbReference type="SUPFAM" id="SSF47384">
    <property type="entry name" value="Homodimeric domain of signal transducing histidine kinase"/>
    <property type="match status" value="1"/>
</dbReference>
<dbReference type="Gene3D" id="1.10.287.130">
    <property type="match status" value="1"/>
</dbReference>
<dbReference type="InterPro" id="IPR052023">
    <property type="entry name" value="Histidine_kinase_KdpD"/>
</dbReference>
<dbReference type="GO" id="GO:0000155">
    <property type="term" value="F:phosphorelay sensor kinase activity"/>
    <property type="evidence" value="ECO:0007669"/>
    <property type="project" value="InterPro"/>
</dbReference>
<proteinExistence type="predicted"/>
<keyword evidence="5" id="KW-1185">Reference proteome</keyword>
<dbReference type="SUPFAM" id="SSF55874">
    <property type="entry name" value="ATPase domain of HSP90 chaperone/DNA topoisomerase II/histidine kinase"/>
    <property type="match status" value="1"/>
</dbReference>
<accession>A0A7H1N4U1</accession>
<dbReference type="GO" id="GO:0005886">
    <property type="term" value="C:plasma membrane"/>
    <property type="evidence" value="ECO:0007669"/>
    <property type="project" value="TreeGrafter"/>
</dbReference>
<dbReference type="KEGG" id="dvn:HQ394_17110"/>
<dbReference type="Pfam" id="PF02518">
    <property type="entry name" value="HATPase_c"/>
    <property type="match status" value="1"/>
</dbReference>
<dbReference type="EC" id="2.7.13.3" evidence="2"/>
<dbReference type="InterPro" id="IPR005467">
    <property type="entry name" value="His_kinase_dom"/>
</dbReference>
<dbReference type="InterPro" id="IPR003661">
    <property type="entry name" value="HisK_dim/P_dom"/>
</dbReference>
<evidence type="ECO:0000256" key="1">
    <source>
        <dbReference type="ARBA" id="ARBA00000085"/>
    </source>
</evidence>
<dbReference type="EMBL" id="CP053923">
    <property type="protein sequence ID" value="QNT70727.1"/>
    <property type="molecule type" value="Genomic_DNA"/>
</dbReference>
<evidence type="ECO:0000313" key="4">
    <source>
        <dbReference type="EMBL" id="QNT70727.1"/>
    </source>
</evidence>
<gene>
    <name evidence="4" type="ORF">HQ394_17110</name>
</gene>
<dbReference type="SMART" id="SM00388">
    <property type="entry name" value="HisKA"/>
    <property type="match status" value="1"/>
</dbReference>
<dbReference type="PANTHER" id="PTHR45569:SF1">
    <property type="entry name" value="SENSOR PROTEIN KDPD"/>
    <property type="match status" value="1"/>
</dbReference>
<dbReference type="AlphaFoldDB" id="A0A7H1N4U1"/>
<dbReference type="InterPro" id="IPR036097">
    <property type="entry name" value="HisK_dim/P_sf"/>
</dbReference>
<organism evidence="4 5">
    <name type="scientific">Defluviicoccus vanus</name>
    <dbReference type="NCBI Taxonomy" id="111831"/>
    <lineage>
        <taxon>Bacteria</taxon>
        <taxon>Pseudomonadati</taxon>
        <taxon>Pseudomonadota</taxon>
        <taxon>Alphaproteobacteria</taxon>
        <taxon>Rhodospirillales</taxon>
        <taxon>Rhodospirillaceae</taxon>
        <taxon>Defluviicoccus</taxon>
    </lineage>
</organism>
<dbReference type="InterPro" id="IPR003594">
    <property type="entry name" value="HATPase_dom"/>
</dbReference>
<feature type="domain" description="Histidine kinase" evidence="3">
    <location>
        <begin position="48"/>
        <end position="205"/>
    </location>
</feature>
<dbReference type="Pfam" id="PF00512">
    <property type="entry name" value="HisKA"/>
    <property type="match status" value="1"/>
</dbReference>
<dbReference type="CDD" id="cd00082">
    <property type="entry name" value="HisKA"/>
    <property type="match status" value="1"/>
</dbReference>
<dbReference type="Proteomes" id="UP000516369">
    <property type="component" value="Chromosome"/>
</dbReference>
<sequence length="205" mass="22681">MSLEDRRFVDAIADQVAVAIERLSLAEDVERARVAVETESLRSAMLSAISHDLKTPLASILGAATSLGSYNSYFEQQERDDLVATIREETERMSRFVANLLDITRVESGSLEVTWEATDIEEVIGAAVRRARPVLGSHRLNLRVADDLPMLNLDGVLLEQTIFNLLDNAGKYSPLQSTIAIDARRINDRIVIKVLDEGPGIPHQT</sequence>